<keyword evidence="2" id="KW-0540">Nuclease</keyword>
<dbReference type="InterPro" id="IPR019080">
    <property type="entry name" value="YqaJ_viral_recombinase"/>
</dbReference>
<proteinExistence type="predicted"/>
<dbReference type="Proteomes" id="UP000539313">
    <property type="component" value="Unassembled WGS sequence"/>
</dbReference>
<organism evidence="2 3">
    <name type="scientific">Thermomonospora cellulosilytica</name>
    <dbReference type="NCBI Taxonomy" id="1411118"/>
    <lineage>
        <taxon>Bacteria</taxon>
        <taxon>Bacillati</taxon>
        <taxon>Actinomycetota</taxon>
        <taxon>Actinomycetes</taxon>
        <taxon>Streptosporangiales</taxon>
        <taxon>Thermomonosporaceae</taxon>
        <taxon>Thermomonospora</taxon>
    </lineage>
</organism>
<dbReference type="RefSeq" id="WP_182707058.1">
    <property type="nucleotide sequence ID" value="NZ_JACJII010000001.1"/>
</dbReference>
<dbReference type="InterPro" id="IPR017482">
    <property type="entry name" value="Lambda-type_endonuclease"/>
</dbReference>
<dbReference type="NCBIfam" id="TIGR03033">
    <property type="entry name" value="phage_rel_nuc"/>
    <property type="match status" value="1"/>
</dbReference>
<evidence type="ECO:0000259" key="1">
    <source>
        <dbReference type="Pfam" id="PF09588"/>
    </source>
</evidence>
<reference evidence="2 3" key="1">
    <citation type="submission" date="2020-08" db="EMBL/GenBank/DDBJ databases">
        <title>Sequencing the genomes of 1000 actinobacteria strains.</title>
        <authorList>
            <person name="Klenk H.-P."/>
        </authorList>
    </citation>
    <scope>NUCLEOTIDE SEQUENCE [LARGE SCALE GENOMIC DNA]</scope>
    <source>
        <strain evidence="2 3">DSM 45823</strain>
    </source>
</reference>
<keyword evidence="2" id="KW-0255">Endonuclease</keyword>
<keyword evidence="2" id="KW-0378">Hydrolase</keyword>
<evidence type="ECO:0000313" key="3">
    <source>
        <dbReference type="Proteomes" id="UP000539313"/>
    </source>
</evidence>
<keyword evidence="3" id="KW-1185">Reference proteome</keyword>
<dbReference type="EMBL" id="JACJII010000001">
    <property type="protein sequence ID" value="MBA9006013.1"/>
    <property type="molecule type" value="Genomic_DNA"/>
</dbReference>
<dbReference type="PANTHER" id="PTHR46609">
    <property type="entry name" value="EXONUCLEASE, PHAGE-TYPE/RECB, C-TERMINAL DOMAIN-CONTAINING PROTEIN"/>
    <property type="match status" value="1"/>
</dbReference>
<feature type="domain" description="YqaJ viral recombinase" evidence="1">
    <location>
        <begin position="27"/>
        <end position="157"/>
    </location>
</feature>
<accession>A0A7W3RA42</accession>
<dbReference type="Gene3D" id="3.90.320.10">
    <property type="match status" value="1"/>
</dbReference>
<comment type="caution">
    <text evidence="2">The sequence shown here is derived from an EMBL/GenBank/DDBJ whole genome shotgun (WGS) entry which is preliminary data.</text>
</comment>
<name>A0A7W3RA42_9ACTN</name>
<evidence type="ECO:0000313" key="2">
    <source>
        <dbReference type="EMBL" id="MBA9006013.1"/>
    </source>
</evidence>
<sequence>MTPALLQADLGGMCQVLLEPDAPRPVWLQARRTGIGGSEALACLGLDPDKSRLEVYLDKLGRLPERRPNNRMRWGQIVEPAIREWFTERTGLPVVKPGMLRSRQRPWQLANVDGLTPDGGVLEIKNTNYWRRGEWTGDEVADGAEAQSQHYMDVTGRTHAWVIAQVGGEPPVIRRVERDEGLIADIRLMEADLWQRVVDRNPPPLEGEAAEDLVDRLFPTGIPGKRVDVDEAFMALLEEYSQVHEQWKSADARKAELRAQMSYEMGEATEAYHDGVLVATRNNRAKARADIKALRERHPDAAADTVTETRYRQFDSKILRKAAR</sequence>
<dbReference type="InterPro" id="IPR011335">
    <property type="entry name" value="Restrct_endonuc-II-like"/>
</dbReference>
<dbReference type="InterPro" id="IPR011604">
    <property type="entry name" value="PDDEXK-like_dom_sf"/>
</dbReference>
<dbReference type="PANTHER" id="PTHR46609:SF6">
    <property type="entry name" value="EXONUCLEASE, PHAGE-TYPE_RECB, C-TERMINAL DOMAIN-CONTAINING PROTEIN-RELATED"/>
    <property type="match status" value="1"/>
</dbReference>
<dbReference type="SUPFAM" id="SSF52980">
    <property type="entry name" value="Restriction endonuclease-like"/>
    <property type="match status" value="1"/>
</dbReference>
<dbReference type="InterPro" id="IPR051703">
    <property type="entry name" value="NF-kappa-B_Signaling_Reg"/>
</dbReference>
<dbReference type="Pfam" id="PF09588">
    <property type="entry name" value="YqaJ"/>
    <property type="match status" value="1"/>
</dbReference>
<dbReference type="GO" id="GO:0004519">
    <property type="term" value="F:endonuclease activity"/>
    <property type="evidence" value="ECO:0007669"/>
    <property type="project" value="UniProtKB-KW"/>
</dbReference>
<protein>
    <submittedName>
        <fullName evidence="2">Putative phage-type endonuclease</fullName>
    </submittedName>
</protein>
<dbReference type="AlphaFoldDB" id="A0A7W3RA42"/>
<gene>
    <name evidence="2" type="ORF">HNR21_004895</name>
</gene>